<sequence length="201" mass="23008">MAKKFIDIQAELDKLGDAIPDDPIKGFTEGEKYIYKWGTETIKLWREELLRKDKNSVGNLSSSFDSLPIENKTGGFSFKIEGAYYWKFIDLGVKGARSSSKAPNSPFKFSSKYPPLEAITKWLNFRPEVRLKLAAIYGVDDSIDSRKFIAKKMQKSIFTRGIKATPFVQAAINRTRIDELQENLAELFNKQINELIIKEKK</sequence>
<gene>
    <name evidence="1" type="ORF">UFOVP427_45</name>
    <name evidence="2" type="ORF">UFOVP697_13</name>
</gene>
<protein>
    <submittedName>
        <fullName evidence="1">Uncharacterized protein</fullName>
    </submittedName>
</protein>
<reference evidence="1" key="1">
    <citation type="submission" date="2020-04" db="EMBL/GenBank/DDBJ databases">
        <authorList>
            <person name="Chiriac C."/>
            <person name="Salcher M."/>
            <person name="Ghai R."/>
            <person name="Kavagutti S V."/>
        </authorList>
    </citation>
    <scope>NUCLEOTIDE SEQUENCE</scope>
</reference>
<dbReference type="EMBL" id="LR796400">
    <property type="protein sequence ID" value="CAB4142105.1"/>
    <property type="molecule type" value="Genomic_DNA"/>
</dbReference>
<dbReference type="EMBL" id="LR796668">
    <property type="protein sequence ID" value="CAB4158299.1"/>
    <property type="molecule type" value="Genomic_DNA"/>
</dbReference>
<name>A0A6J5M522_9CAUD</name>
<accession>A0A6J5M522</accession>
<proteinExistence type="predicted"/>
<evidence type="ECO:0000313" key="2">
    <source>
        <dbReference type="EMBL" id="CAB4158299.1"/>
    </source>
</evidence>
<organism evidence="1">
    <name type="scientific">uncultured Caudovirales phage</name>
    <dbReference type="NCBI Taxonomy" id="2100421"/>
    <lineage>
        <taxon>Viruses</taxon>
        <taxon>Duplodnaviria</taxon>
        <taxon>Heunggongvirae</taxon>
        <taxon>Uroviricota</taxon>
        <taxon>Caudoviricetes</taxon>
        <taxon>Peduoviridae</taxon>
        <taxon>Maltschvirus</taxon>
        <taxon>Maltschvirus maltsch</taxon>
    </lineage>
</organism>
<evidence type="ECO:0000313" key="1">
    <source>
        <dbReference type="EMBL" id="CAB4142105.1"/>
    </source>
</evidence>